<evidence type="ECO:0000256" key="1">
    <source>
        <dbReference type="PROSITE-ProRule" id="PRU00325"/>
    </source>
</evidence>
<dbReference type="AlphaFoldDB" id="A0A7J6H6M5"/>
<proteinExistence type="predicted"/>
<dbReference type="PROSITE" id="PS50966">
    <property type="entry name" value="ZF_SWIM"/>
    <property type="match status" value="1"/>
</dbReference>
<keyword evidence="1" id="KW-0863">Zinc-finger</keyword>
<keyword evidence="4" id="KW-1185">Reference proteome</keyword>
<dbReference type="Pfam" id="PF04434">
    <property type="entry name" value="SWIM"/>
    <property type="match status" value="1"/>
</dbReference>
<gene>
    <name evidence="3" type="ORF">G4B88_030615</name>
</gene>
<reference evidence="3 4" key="1">
    <citation type="journal article" date="2020" name="bioRxiv">
        <title>Sequence and annotation of 42 cannabis genomes reveals extensive copy number variation in cannabinoid synthesis and pathogen resistance genes.</title>
        <authorList>
            <person name="Mckernan K.J."/>
            <person name="Helbert Y."/>
            <person name="Kane L.T."/>
            <person name="Ebling H."/>
            <person name="Zhang L."/>
            <person name="Liu B."/>
            <person name="Eaton Z."/>
            <person name="Mclaughlin S."/>
            <person name="Kingan S."/>
            <person name="Baybayan P."/>
            <person name="Concepcion G."/>
            <person name="Jordan M."/>
            <person name="Riva A."/>
            <person name="Barbazuk W."/>
            <person name="Harkins T."/>
        </authorList>
    </citation>
    <scope>NUCLEOTIDE SEQUENCE [LARGE SCALE GENOMIC DNA]</scope>
    <source>
        <strain evidence="4">cv. Jamaican Lion 4</strain>
        <tissue evidence="3">Leaf</tissue>
    </source>
</reference>
<evidence type="ECO:0000259" key="2">
    <source>
        <dbReference type="PROSITE" id="PS50966"/>
    </source>
</evidence>
<comment type="caution">
    <text evidence="3">The sequence shown here is derived from an EMBL/GenBank/DDBJ whole genome shotgun (WGS) entry which is preliminary data.</text>
</comment>
<dbReference type="InterPro" id="IPR007527">
    <property type="entry name" value="Znf_SWIM"/>
</dbReference>
<organism evidence="3 4">
    <name type="scientific">Cannabis sativa</name>
    <name type="common">Hemp</name>
    <name type="synonym">Marijuana</name>
    <dbReference type="NCBI Taxonomy" id="3483"/>
    <lineage>
        <taxon>Eukaryota</taxon>
        <taxon>Viridiplantae</taxon>
        <taxon>Streptophyta</taxon>
        <taxon>Embryophyta</taxon>
        <taxon>Tracheophyta</taxon>
        <taxon>Spermatophyta</taxon>
        <taxon>Magnoliopsida</taxon>
        <taxon>eudicotyledons</taxon>
        <taxon>Gunneridae</taxon>
        <taxon>Pentapetalae</taxon>
        <taxon>rosids</taxon>
        <taxon>fabids</taxon>
        <taxon>Rosales</taxon>
        <taxon>Cannabaceae</taxon>
        <taxon>Cannabis</taxon>
    </lineage>
</organism>
<keyword evidence="1" id="KW-0479">Metal-binding</keyword>
<protein>
    <recommendedName>
        <fullName evidence="2">SWIM-type domain-containing protein</fullName>
    </recommendedName>
</protein>
<accession>A0A7J6H6M5</accession>
<evidence type="ECO:0000313" key="4">
    <source>
        <dbReference type="Proteomes" id="UP000583929"/>
    </source>
</evidence>
<keyword evidence="1" id="KW-0862">Zinc</keyword>
<sequence>MKKKKSNLVWTNGNEANETFTEISSEAGAVLRENYLKSTKFEVRQCNTIFSEVIEERETYIINIQEKICTCRRFQEDEVLCSHALAVIEQVTMVTILHKVVMICYILYFRKY</sequence>
<dbReference type="EMBL" id="JAATIQ010000061">
    <property type="protein sequence ID" value="KAF4390937.1"/>
    <property type="molecule type" value="Genomic_DNA"/>
</dbReference>
<dbReference type="GO" id="GO:0008270">
    <property type="term" value="F:zinc ion binding"/>
    <property type="evidence" value="ECO:0007669"/>
    <property type="project" value="UniProtKB-KW"/>
</dbReference>
<name>A0A7J6H6M5_CANSA</name>
<feature type="domain" description="SWIM-type" evidence="2">
    <location>
        <begin position="60"/>
        <end position="92"/>
    </location>
</feature>
<evidence type="ECO:0000313" key="3">
    <source>
        <dbReference type="EMBL" id="KAF4390937.1"/>
    </source>
</evidence>
<dbReference type="Proteomes" id="UP000583929">
    <property type="component" value="Unassembled WGS sequence"/>
</dbReference>